<proteinExistence type="predicted"/>
<dbReference type="GO" id="GO:2000641">
    <property type="term" value="P:regulation of early endosome to late endosome transport"/>
    <property type="evidence" value="ECO:0007669"/>
    <property type="project" value="InterPro"/>
</dbReference>
<feature type="compositionally biased region" description="Basic and acidic residues" evidence="1">
    <location>
        <begin position="969"/>
        <end position="984"/>
    </location>
</feature>
<dbReference type="EMBL" id="JAVRJZ010000018">
    <property type="protein sequence ID" value="KAK2708868.1"/>
    <property type="molecule type" value="Genomic_DNA"/>
</dbReference>
<dbReference type="GO" id="GO:0006898">
    <property type="term" value="P:receptor-mediated endocytosis"/>
    <property type="evidence" value="ECO:0007669"/>
    <property type="project" value="TreeGrafter"/>
</dbReference>
<feature type="compositionally biased region" description="Low complexity" evidence="1">
    <location>
        <begin position="726"/>
        <end position="736"/>
    </location>
</feature>
<feature type="region of interest" description="Disordered" evidence="1">
    <location>
        <begin position="593"/>
        <end position="634"/>
    </location>
</feature>
<feature type="domain" description="DnaJ homologue subfamily C GRV2/DNAJC13 N-terminal" evidence="2">
    <location>
        <begin position="1242"/>
        <end position="1674"/>
    </location>
</feature>
<feature type="compositionally biased region" description="Acidic residues" evidence="1">
    <location>
        <begin position="442"/>
        <end position="458"/>
    </location>
</feature>
<reference evidence="3" key="1">
    <citation type="submission" date="2023-07" db="EMBL/GenBank/DDBJ databases">
        <title>Chromosome-level genome assembly of Artemia franciscana.</title>
        <authorList>
            <person name="Jo E."/>
        </authorList>
    </citation>
    <scope>NUCLEOTIDE SEQUENCE</scope>
    <source>
        <tissue evidence="3">Whole body</tissue>
    </source>
</reference>
<feature type="region of interest" description="Disordered" evidence="1">
    <location>
        <begin position="797"/>
        <end position="838"/>
    </location>
</feature>
<comment type="caution">
    <text evidence="3">The sequence shown here is derived from an EMBL/GenBank/DDBJ whole genome shotgun (WGS) entry which is preliminary data.</text>
</comment>
<feature type="compositionally biased region" description="Basic and acidic residues" evidence="1">
    <location>
        <begin position="75"/>
        <end position="90"/>
    </location>
</feature>
<feature type="compositionally biased region" description="Basic and acidic residues" evidence="1">
    <location>
        <begin position="1207"/>
        <end position="1226"/>
    </location>
</feature>
<feature type="compositionally biased region" description="Basic and acidic residues" evidence="1">
    <location>
        <begin position="241"/>
        <end position="252"/>
    </location>
</feature>
<feature type="compositionally biased region" description="Acidic residues" evidence="1">
    <location>
        <begin position="369"/>
        <end position="385"/>
    </location>
</feature>
<feature type="non-terminal residue" evidence="3">
    <location>
        <position position="1675"/>
    </location>
</feature>
<evidence type="ECO:0000256" key="1">
    <source>
        <dbReference type="SAM" id="MobiDB-lite"/>
    </source>
</evidence>
<feature type="compositionally biased region" description="Basic and acidic residues" evidence="1">
    <location>
        <begin position="697"/>
        <end position="712"/>
    </location>
</feature>
<protein>
    <recommendedName>
        <fullName evidence="2">DnaJ homologue subfamily C GRV2/DNAJC13 N-terminal domain-containing protein</fullName>
    </recommendedName>
</protein>
<dbReference type="GO" id="GO:0010008">
    <property type="term" value="C:endosome membrane"/>
    <property type="evidence" value="ECO:0007669"/>
    <property type="project" value="TreeGrafter"/>
</dbReference>
<organism evidence="3 4">
    <name type="scientific">Artemia franciscana</name>
    <name type="common">Brine shrimp</name>
    <name type="synonym">Artemia sanfranciscana</name>
    <dbReference type="NCBI Taxonomy" id="6661"/>
    <lineage>
        <taxon>Eukaryota</taxon>
        <taxon>Metazoa</taxon>
        <taxon>Ecdysozoa</taxon>
        <taxon>Arthropoda</taxon>
        <taxon>Crustacea</taxon>
        <taxon>Branchiopoda</taxon>
        <taxon>Anostraca</taxon>
        <taxon>Artemiidae</taxon>
        <taxon>Artemia</taxon>
    </lineage>
</organism>
<feature type="region of interest" description="Disordered" evidence="1">
    <location>
        <begin position="658"/>
        <end position="712"/>
    </location>
</feature>
<dbReference type="PANTHER" id="PTHR36983">
    <property type="entry name" value="DNAJ HOMOLOG SUBFAMILY C MEMBER 13"/>
    <property type="match status" value="1"/>
</dbReference>
<feature type="region of interest" description="Disordered" evidence="1">
    <location>
        <begin position="230"/>
        <end position="273"/>
    </location>
</feature>
<feature type="region of interest" description="Disordered" evidence="1">
    <location>
        <begin position="931"/>
        <end position="1022"/>
    </location>
</feature>
<name>A0AA88KVP2_ARTSF</name>
<accession>A0AA88KVP2</accession>
<dbReference type="Proteomes" id="UP001187531">
    <property type="component" value="Unassembled WGS sequence"/>
</dbReference>
<feature type="region of interest" description="Disordered" evidence="1">
    <location>
        <begin position="1132"/>
        <end position="1165"/>
    </location>
</feature>
<feature type="compositionally biased region" description="Basic and acidic residues" evidence="1">
    <location>
        <begin position="1234"/>
        <end position="1243"/>
    </location>
</feature>
<feature type="compositionally biased region" description="Low complexity" evidence="1">
    <location>
        <begin position="931"/>
        <end position="940"/>
    </location>
</feature>
<sequence>MLTDKSIKNPRTRGNTRLRNNYPVIADESSTGTVYSHKNGPQRDSGQFNTYTLSNHGAAAVELPPVLIQHTETVRKPDRNLVKNDPEERSSNFGSSTHSVNTSETNSFFSCHEESEQVDVDSKSLLHVSSPTSFTDLNSNYKPLSACLYKFAPSQAVKDKTFLYDNYSLKSKADSNKKIDILVKEGNVKEKSQIFALQMGPKNYRGNLAKVGTTRKNMNEISEISNEKIRASQNRKNSKKKVIEMSDSELSKTENSGSKVQGNFNNSPDKEKGIKKETNNFLENKISKVNTKLEKDKDAIKVVEISDSELSETENSVSKLIDIFDRSPSKVEGKRNKTEIANSGISKTKGKFEKKSEKEKVKNTKVEPSDGELSDSELSDDEFSESESSISKLPYDSERTSNKVKGRRIKAEIANSEISKVHGKFEKKPDKKKDKNTVVEPSDSELSDSELSDNEFSESESSISKLQNDSERTSNKVKGRRIKAEIANSEISKVHGEFEKKPGKKKDKNTMVEPSDSELSDIEFSETESSISKLKSDSERTASKVQGKRNKAEMANSKISKVKEKFENGPEKEKVKNMVVELSDSEISISEFSETESSISKLKSDSERTASKVQGKRNKAEMANSKISKVKEKFENGPEKEKVKNMVVELSDSEISISEFSETESSISKLKSDSERTASKVQGKRNKAEMANSKISKVKEKFENGPEKEKVKNTVVELSDSEISISEFSETESSISKLKSDSERTASKVQGKRNKAEIANSKISKVKEKFENGPEKEKVKNMVVELSDSEISISEFSETESSISKLKSDSERTASKVQGKRNKAEMANSKISKVKEKFENGPEKEKVKNMVVELSDSEISISQFSETESSISKLKSDSERTASKVQGKRNKAEMANSKISKVKEKFENGPEKEKVKNMVVELTDSEISISEFSETESSISKLKSDSERTASKVQGKRNKAEMANSKISKVKENFENGPEKEKVKTMVVELSETESSTSKLNNSSEKTPSKVKGKRNQAEIAKSEISKVKGKFENGPEKEKVKNTVIQLSDSELADSKLSEAECSIRKLKNNNERTPSKVKRKTNKVEIASGEISKVKGKFENKPEKRKVTNTIVELSDSELSDWELSGIELSETESSISKLKNYSDRKLSKEKGKKNKTEIENSEISEVKGKVENKPEKEKVIKTVVDLSDSELSENESSSSLIKNNSERTHSEVKGKRNKDEIENGKISNIEGKTENKSEKEKVKKSYKRIISIGVNGISTYNPANLVSTNHWLYADIISVTPVSSPQGLEFQLTVKKGGKKVDTVKFASEHRAQIITEALKHRHMFSDKVSHLNVYNGYKMHWSDTKIPCVLEASPTGLERKDASTLKVMAGYYYKDIEAVYKMSDNPQGFIVSMKGADRLYMFSSDRKTEIISKMVELAASCVGLQLKVSDDLLSTDVYRYKRLGKFSNDKDQTSMVEFLVHKITPNSPEAVRKLLCITESCLIERDPSTYFVCTLRPLNLIFDLVRPLDNPQEFFIEYKDGDVRRYSTTERESILATLLDGVRASGNRDIHVRMTLMDRGKRIGPLYSPVDEEVESTHLRFLAQPPPGILFNEAVERFNASVSYSGLLHSVTQESFFAENKEKLINGALSAIVAREVDSETPIEELAEQFQALRRLVASKAGFAAFTSLQG</sequence>
<feature type="compositionally biased region" description="Basic and acidic residues" evidence="1">
    <location>
        <begin position="419"/>
        <end position="437"/>
    </location>
</feature>
<feature type="region of interest" description="Disordered" evidence="1">
    <location>
        <begin position="726"/>
        <end position="756"/>
    </location>
</feature>
<feature type="compositionally biased region" description="Acidic residues" evidence="1">
    <location>
        <begin position="515"/>
        <end position="526"/>
    </location>
</feature>
<evidence type="ECO:0000313" key="3">
    <source>
        <dbReference type="EMBL" id="KAK2708868.1"/>
    </source>
</evidence>
<feature type="compositionally biased region" description="Basic and acidic residues" evidence="1">
    <location>
        <begin position="350"/>
        <end position="368"/>
    </location>
</feature>
<feature type="region of interest" description="Disordered" evidence="1">
    <location>
        <begin position="862"/>
        <end position="906"/>
    </location>
</feature>
<dbReference type="InterPro" id="IPR045802">
    <property type="entry name" value="GRV2/DNAJC13_N"/>
</dbReference>
<feature type="compositionally biased region" description="Polar residues" evidence="1">
    <location>
        <begin position="91"/>
        <end position="109"/>
    </location>
</feature>
<dbReference type="Pfam" id="PF19432">
    <property type="entry name" value="RME-8_N"/>
    <property type="match status" value="1"/>
</dbReference>
<gene>
    <name evidence="3" type="ORF">QYM36_014482</name>
</gene>
<feature type="region of interest" description="Disordered" evidence="1">
    <location>
        <begin position="75"/>
        <end position="112"/>
    </location>
</feature>
<dbReference type="PANTHER" id="PTHR36983:SF2">
    <property type="entry name" value="DNAJ HOMOLOG SUBFAMILY C MEMBER 13"/>
    <property type="match status" value="1"/>
</dbReference>
<feature type="compositionally biased region" description="Polar residues" evidence="1">
    <location>
        <begin position="253"/>
        <end position="267"/>
    </location>
</feature>
<feature type="region of interest" description="Disordered" evidence="1">
    <location>
        <begin position="329"/>
        <end position="572"/>
    </location>
</feature>
<feature type="compositionally biased region" description="Low complexity" evidence="1">
    <location>
        <begin position="989"/>
        <end position="1006"/>
    </location>
</feature>
<feature type="compositionally biased region" description="Low complexity" evidence="1">
    <location>
        <begin position="1197"/>
        <end position="1206"/>
    </location>
</feature>
<feature type="compositionally biased region" description="Low complexity" evidence="1">
    <location>
        <begin position="658"/>
        <end position="668"/>
    </location>
</feature>
<feature type="compositionally biased region" description="Basic and acidic residues" evidence="1">
    <location>
        <begin position="561"/>
        <end position="572"/>
    </location>
</feature>
<feature type="compositionally biased region" description="Basic and acidic residues" evidence="1">
    <location>
        <begin position="492"/>
        <end position="501"/>
    </location>
</feature>
<feature type="region of interest" description="Disordered" evidence="1">
    <location>
        <begin position="1190"/>
        <end position="1243"/>
    </location>
</feature>
<evidence type="ECO:0000259" key="2">
    <source>
        <dbReference type="Pfam" id="PF19432"/>
    </source>
</evidence>
<keyword evidence="4" id="KW-1185">Reference proteome</keyword>
<feature type="compositionally biased region" description="Basic and acidic residues" evidence="1">
    <location>
        <begin position="329"/>
        <end position="338"/>
    </location>
</feature>
<evidence type="ECO:0000313" key="4">
    <source>
        <dbReference type="Proteomes" id="UP001187531"/>
    </source>
</evidence>
<feature type="compositionally biased region" description="Polar residues" evidence="1">
    <location>
        <begin position="862"/>
        <end position="873"/>
    </location>
</feature>
<feature type="compositionally biased region" description="Basic and acidic residues" evidence="1">
    <location>
        <begin position="1143"/>
        <end position="1165"/>
    </location>
</feature>
<dbReference type="GO" id="GO:0007032">
    <property type="term" value="P:endosome organization"/>
    <property type="evidence" value="ECO:0007669"/>
    <property type="project" value="InterPro"/>
</dbReference>
<dbReference type="InterPro" id="IPR044978">
    <property type="entry name" value="GRV2/DNAJC13"/>
</dbReference>